<feature type="transmembrane region" description="Helical" evidence="3">
    <location>
        <begin position="38"/>
        <end position="56"/>
    </location>
</feature>
<dbReference type="RefSeq" id="WP_348028893.1">
    <property type="nucleotide sequence ID" value="NZ_CP129113.1"/>
</dbReference>
<feature type="transmembrane region" description="Helical" evidence="3">
    <location>
        <begin position="123"/>
        <end position="145"/>
    </location>
</feature>
<dbReference type="Pfam" id="PF00892">
    <property type="entry name" value="EamA"/>
    <property type="match status" value="2"/>
</dbReference>
<feature type="transmembrane region" description="Helical" evidence="3">
    <location>
        <begin position="248"/>
        <end position="264"/>
    </location>
</feature>
<evidence type="ECO:0000256" key="2">
    <source>
        <dbReference type="ARBA" id="ARBA00007362"/>
    </source>
</evidence>
<keyword evidence="6" id="KW-1185">Reference proteome</keyword>
<comment type="subcellular location">
    <subcellularLocation>
        <location evidence="1">Endomembrane system</location>
        <topology evidence="1">Multi-pass membrane protein</topology>
    </subcellularLocation>
</comment>
<dbReference type="InterPro" id="IPR037185">
    <property type="entry name" value="EmrE-like"/>
</dbReference>
<feature type="domain" description="EamA" evidence="4">
    <location>
        <begin position="152"/>
        <end position="286"/>
    </location>
</feature>
<dbReference type="Proteomes" id="UP001180087">
    <property type="component" value="Chromosome"/>
</dbReference>
<dbReference type="InterPro" id="IPR000620">
    <property type="entry name" value="EamA_dom"/>
</dbReference>
<feature type="transmembrane region" description="Helical" evidence="3">
    <location>
        <begin position="68"/>
        <end position="87"/>
    </location>
</feature>
<keyword evidence="3" id="KW-0812">Transmembrane</keyword>
<evidence type="ECO:0000313" key="6">
    <source>
        <dbReference type="Proteomes" id="UP001180087"/>
    </source>
</evidence>
<proteinExistence type="inferred from homology"/>
<reference evidence="5" key="1">
    <citation type="submission" date="2023-06" db="EMBL/GenBank/DDBJ databases">
        <title>A Treasure from Seagulls: Isolation and Description of Aciduricobacillus qingdaonensis gen. nov., sp. nov., a Rare Obligately Uric Acid-utilizing Member in the Family Bacillaceae.</title>
        <authorList>
            <person name="Liu W."/>
            <person name="Wang B."/>
        </authorList>
    </citation>
    <scope>NUCLEOTIDE SEQUENCE</scope>
    <source>
        <strain evidence="5">44XB</strain>
    </source>
</reference>
<comment type="similarity">
    <text evidence="2">Belongs to the EamA transporter family.</text>
</comment>
<dbReference type="PANTHER" id="PTHR22911:SF76">
    <property type="entry name" value="EAMA DOMAIN-CONTAINING PROTEIN"/>
    <property type="match status" value="1"/>
</dbReference>
<evidence type="ECO:0000259" key="4">
    <source>
        <dbReference type="Pfam" id="PF00892"/>
    </source>
</evidence>
<feature type="transmembrane region" description="Helical" evidence="3">
    <location>
        <begin position="214"/>
        <end position="236"/>
    </location>
</feature>
<feature type="transmembrane region" description="Helical" evidence="3">
    <location>
        <begin position="151"/>
        <end position="171"/>
    </location>
</feature>
<feature type="domain" description="EamA" evidence="4">
    <location>
        <begin position="11"/>
        <end position="140"/>
    </location>
</feature>
<evidence type="ECO:0000256" key="3">
    <source>
        <dbReference type="SAM" id="Phobius"/>
    </source>
</evidence>
<evidence type="ECO:0000256" key="1">
    <source>
        <dbReference type="ARBA" id="ARBA00004127"/>
    </source>
</evidence>
<feature type="transmembrane region" description="Helical" evidence="3">
    <location>
        <begin position="93"/>
        <end position="116"/>
    </location>
</feature>
<gene>
    <name evidence="5" type="ORF">QR721_02560</name>
</gene>
<organism evidence="5 6">
    <name type="scientific">Aciduricibacillus chroicocephali</name>
    <dbReference type="NCBI Taxonomy" id="3054939"/>
    <lineage>
        <taxon>Bacteria</taxon>
        <taxon>Bacillati</taxon>
        <taxon>Bacillota</taxon>
        <taxon>Bacilli</taxon>
        <taxon>Bacillales</taxon>
        <taxon>Bacillaceae</taxon>
        <taxon>Aciduricibacillus</taxon>
    </lineage>
</organism>
<accession>A0ABY9KWY5</accession>
<dbReference type="PANTHER" id="PTHR22911">
    <property type="entry name" value="ACYL-MALONYL CONDENSING ENZYME-RELATED"/>
    <property type="match status" value="1"/>
</dbReference>
<name>A0ABY9KWY5_9BACI</name>
<feature type="transmembrane region" description="Helical" evidence="3">
    <location>
        <begin position="270"/>
        <end position="290"/>
    </location>
</feature>
<keyword evidence="3" id="KW-0472">Membrane</keyword>
<evidence type="ECO:0000313" key="5">
    <source>
        <dbReference type="EMBL" id="WLV25144.1"/>
    </source>
</evidence>
<sequence length="300" mass="32426">MRFPPFNPKLAVAIGVIAVSFTAVLVKLADGVPASIIANYRLLFAAIILLPFILIAKRNEWKRLNLASWLLLATSSILLALHLTLFYESLHHTTVASSAVLVALQPIAILLMGGILSREKFSAGAGISMIIAFIGILIILVGDYRLGGSDFYGDCLALGSMLSLAFYFMIGQKVRMYLSLTSYTFYVYAGGAVVLAAANMATGTAFTGYQGADWLSMITLALLPTFLGYTLFNWALKWLQASSVQTSLIFEPAGSVILAFIILHERVPGTQLLGGAIILFGLFLFIMSTARKPKVTISKK</sequence>
<dbReference type="EMBL" id="CP129113">
    <property type="protein sequence ID" value="WLV25144.1"/>
    <property type="molecule type" value="Genomic_DNA"/>
</dbReference>
<protein>
    <submittedName>
        <fullName evidence="5">DMT family transporter</fullName>
    </submittedName>
</protein>
<dbReference type="SUPFAM" id="SSF103481">
    <property type="entry name" value="Multidrug resistance efflux transporter EmrE"/>
    <property type="match status" value="2"/>
</dbReference>
<keyword evidence="3" id="KW-1133">Transmembrane helix</keyword>
<feature type="transmembrane region" description="Helical" evidence="3">
    <location>
        <begin position="183"/>
        <end position="202"/>
    </location>
</feature>